<evidence type="ECO:0000256" key="2">
    <source>
        <dbReference type="ARBA" id="ARBA00010488"/>
    </source>
</evidence>
<comment type="subcellular location">
    <subcellularLocation>
        <location evidence="1">Cell membrane</location>
        <topology evidence="1">Peripheral membrane protein</topology>
    </subcellularLocation>
</comment>
<name>A0A935C486_9FIRM</name>
<dbReference type="GO" id="GO:0047355">
    <property type="term" value="F:CDP-glycerol glycerophosphotransferase activity"/>
    <property type="evidence" value="ECO:0007669"/>
    <property type="project" value="InterPro"/>
</dbReference>
<keyword evidence="6" id="KW-0472">Membrane</keyword>
<evidence type="ECO:0000256" key="6">
    <source>
        <dbReference type="ARBA" id="ARBA00023136"/>
    </source>
</evidence>
<protein>
    <submittedName>
        <fullName evidence="7">CDP-glycerol glycerophosphotransferase family protein</fullName>
    </submittedName>
</protein>
<dbReference type="InterPro" id="IPR051612">
    <property type="entry name" value="Teichoic_Acid_Biosynth"/>
</dbReference>
<evidence type="ECO:0000256" key="4">
    <source>
        <dbReference type="ARBA" id="ARBA00022679"/>
    </source>
</evidence>
<evidence type="ECO:0000313" key="7">
    <source>
        <dbReference type="EMBL" id="MBK6090120.1"/>
    </source>
</evidence>
<evidence type="ECO:0000256" key="3">
    <source>
        <dbReference type="ARBA" id="ARBA00022475"/>
    </source>
</evidence>
<dbReference type="InterPro" id="IPR043148">
    <property type="entry name" value="TagF_C"/>
</dbReference>
<keyword evidence="5" id="KW-0777">Teichoic acid biosynthesis</keyword>
<comment type="similarity">
    <text evidence="2">Belongs to the CDP-glycerol glycerophosphotransferase family.</text>
</comment>
<keyword evidence="4" id="KW-0808">Transferase</keyword>
<evidence type="ECO:0000256" key="1">
    <source>
        <dbReference type="ARBA" id="ARBA00004202"/>
    </source>
</evidence>
<dbReference type="Pfam" id="PF04464">
    <property type="entry name" value="Glyphos_transf"/>
    <property type="match status" value="1"/>
</dbReference>
<dbReference type="SUPFAM" id="SSF53756">
    <property type="entry name" value="UDP-Glycosyltransferase/glycogen phosphorylase"/>
    <property type="match status" value="1"/>
</dbReference>
<proteinExistence type="inferred from homology"/>
<organism evidence="7 8">
    <name type="scientific">Ruminococcus difficilis</name>
    <dbReference type="NCBI Taxonomy" id="2763069"/>
    <lineage>
        <taxon>Bacteria</taxon>
        <taxon>Bacillati</taxon>
        <taxon>Bacillota</taxon>
        <taxon>Clostridia</taxon>
        <taxon>Eubacteriales</taxon>
        <taxon>Oscillospiraceae</taxon>
        <taxon>Ruminococcus</taxon>
    </lineage>
</organism>
<evidence type="ECO:0000256" key="5">
    <source>
        <dbReference type="ARBA" id="ARBA00022944"/>
    </source>
</evidence>
<reference evidence="7" key="1">
    <citation type="submission" date="2021-01" db="EMBL/GenBank/DDBJ databases">
        <title>Genome public.</title>
        <authorList>
            <person name="Liu C."/>
            <person name="Sun Q."/>
        </authorList>
    </citation>
    <scope>NUCLEOTIDE SEQUENCE</scope>
    <source>
        <strain evidence="7">M6</strain>
    </source>
</reference>
<dbReference type="RefSeq" id="WP_201428799.1">
    <property type="nucleotide sequence ID" value="NZ_JAEQMG010000180.1"/>
</dbReference>
<dbReference type="Gene3D" id="3.40.50.12580">
    <property type="match status" value="1"/>
</dbReference>
<sequence>MIYLKDASWERIHLNLTVATDKEAERIRSLRFYLVTLSGRVEAEFRQAIVDGDTVRLSLNVTNNGLNRCIESGTYRILAADGSGESTAVLFDGSFETLSRYGRSFVYGAGNGVYTVSFMIDEFSDLPELRMIFLDAKKSDGKEDLYRKRSFSDRLKRFVKRSADAANVWFQKAIYSCIRAFRFLRKPRILFLDEKRDVLAPSMSALYDRMIGRGLDKRYVIKCSLRNTESNSYSKLSTAAVIARIAKADIIIVDDYVPAFNTLRLADSVKVIQLWHAGAGFKGVGYSRWGHFGCPAPYCAHRRSDYAISDSKAIRHFFSEPFGILEEQVIPTGMPRMDPYLDEENRRRVKQELYERYPAFKGRRVILFAPTYRGRNRKTAYYPYELIDFERLYRYCEDTDSVVLFKMHPWVPGEVELEARYRDRFFSMNAYPNINELFNITDLLITDYSSCIYEFMLMKKPMLFFAYDHDRYAVSRGFHRDYASNVPGKICLTFDELLRAMREEDYEFDKVERMLPLYFDHVDTGSCDRVIDWLVLGDLPEEYSSALQARRDETARARVLRFPSASSAD</sequence>
<dbReference type="PANTHER" id="PTHR37316">
    <property type="entry name" value="TEICHOIC ACID GLYCEROL-PHOSPHATE PRIMASE"/>
    <property type="match status" value="1"/>
</dbReference>
<dbReference type="AlphaFoldDB" id="A0A935C486"/>
<dbReference type="Gene3D" id="3.40.50.11820">
    <property type="match status" value="1"/>
</dbReference>
<gene>
    <name evidence="7" type="ORF">JKK62_15970</name>
</gene>
<dbReference type="Proteomes" id="UP000633365">
    <property type="component" value="Unassembled WGS sequence"/>
</dbReference>
<accession>A0A935C486</accession>
<dbReference type="GO" id="GO:0019350">
    <property type="term" value="P:teichoic acid biosynthetic process"/>
    <property type="evidence" value="ECO:0007669"/>
    <property type="project" value="UniProtKB-KW"/>
</dbReference>
<dbReference type="InterPro" id="IPR043149">
    <property type="entry name" value="TagF_N"/>
</dbReference>
<dbReference type="EMBL" id="JAEQMG010000180">
    <property type="protein sequence ID" value="MBK6090120.1"/>
    <property type="molecule type" value="Genomic_DNA"/>
</dbReference>
<evidence type="ECO:0000313" key="8">
    <source>
        <dbReference type="Proteomes" id="UP000633365"/>
    </source>
</evidence>
<comment type="caution">
    <text evidence="7">The sequence shown here is derived from an EMBL/GenBank/DDBJ whole genome shotgun (WGS) entry which is preliminary data.</text>
</comment>
<dbReference type="GO" id="GO:0005886">
    <property type="term" value="C:plasma membrane"/>
    <property type="evidence" value="ECO:0007669"/>
    <property type="project" value="UniProtKB-SubCell"/>
</dbReference>
<dbReference type="PANTHER" id="PTHR37316:SF2">
    <property type="entry name" value="TEICHOIC ACID RIBITOL-PHOSPHATE POLYMERASE TARK"/>
    <property type="match status" value="1"/>
</dbReference>
<keyword evidence="8" id="KW-1185">Reference proteome</keyword>
<keyword evidence="3" id="KW-1003">Cell membrane</keyword>
<dbReference type="InterPro" id="IPR007554">
    <property type="entry name" value="Glycerophosphate_synth"/>
</dbReference>